<proteinExistence type="inferred from homology"/>
<dbReference type="InterPro" id="IPR029058">
    <property type="entry name" value="AB_hydrolase_fold"/>
</dbReference>
<dbReference type="PANTHER" id="PTHR10655:SF63">
    <property type="entry name" value="PHOSPHOLIPASE_CARBOXYLESTERASE_THIOESTERASE DOMAIN-CONTAINING PROTEIN"/>
    <property type="match status" value="1"/>
</dbReference>
<dbReference type="GeneID" id="93589207"/>
<evidence type="ECO:0000313" key="5">
    <source>
        <dbReference type="Proteomes" id="UP000283090"/>
    </source>
</evidence>
<evidence type="ECO:0000313" key="4">
    <source>
        <dbReference type="EMBL" id="RVD82470.1"/>
    </source>
</evidence>
<dbReference type="GO" id="GO:0005737">
    <property type="term" value="C:cytoplasm"/>
    <property type="evidence" value="ECO:0007669"/>
    <property type="project" value="TreeGrafter"/>
</dbReference>
<keyword evidence="5" id="KW-1185">Reference proteome</keyword>
<sequence>MNSAHPHEYPTPHTIHPTAPRPHTCTVVFLHGRGSSGLELADELSSSKISGPPEANIFSQLPHVKWVFPTAKPRFSTIFQQEVTEWFDIYSLSDPSERGELQIEGLREAVLFLRDLLDKEIVMLKDSKRVILGGISQGEATALVLLLTRDYSLGGFMGFSGWMPFARRVQDKSLTNSFQLPQDLNYLLRTSWKGDGHLNHDTPVLIGHGRDDAYVDFTLGSQARDILQNLGYKVDWREYKGAEQEGHWFKEPEGLDDIVQFVKEKCTVSPLE</sequence>
<gene>
    <name evidence="4" type="ORF">DFL_006896</name>
</gene>
<name>A0A436ZU82_ARTFL</name>
<comment type="similarity">
    <text evidence="1">Belongs to the AB hydrolase superfamily. AB hydrolase 2 family.</text>
</comment>
<dbReference type="Gene3D" id="3.40.50.1820">
    <property type="entry name" value="alpha/beta hydrolase"/>
    <property type="match status" value="1"/>
</dbReference>
<dbReference type="STRING" id="97331.A0A436ZU82"/>
<dbReference type="VEuPathDB" id="FungiDB:DFL_006896"/>
<organism evidence="4 5">
    <name type="scientific">Arthrobotrys flagrans</name>
    <name type="common">Nematode-trapping fungus</name>
    <name type="synonym">Trichothecium flagrans</name>
    <dbReference type="NCBI Taxonomy" id="97331"/>
    <lineage>
        <taxon>Eukaryota</taxon>
        <taxon>Fungi</taxon>
        <taxon>Dikarya</taxon>
        <taxon>Ascomycota</taxon>
        <taxon>Pezizomycotina</taxon>
        <taxon>Orbiliomycetes</taxon>
        <taxon>Orbiliales</taxon>
        <taxon>Orbiliaceae</taxon>
        <taxon>Arthrobotrys</taxon>
    </lineage>
</organism>
<protein>
    <recommendedName>
        <fullName evidence="3">Phospholipase/carboxylesterase/thioesterase domain-containing protein</fullName>
    </recommendedName>
</protein>
<evidence type="ECO:0000259" key="3">
    <source>
        <dbReference type="Pfam" id="PF02230"/>
    </source>
</evidence>
<dbReference type="InterPro" id="IPR003140">
    <property type="entry name" value="PLipase/COase/thioEstase"/>
</dbReference>
<evidence type="ECO:0000256" key="1">
    <source>
        <dbReference type="ARBA" id="ARBA00006499"/>
    </source>
</evidence>
<dbReference type="Proteomes" id="UP000283090">
    <property type="component" value="Unassembled WGS sequence"/>
</dbReference>
<feature type="domain" description="Phospholipase/carboxylesterase/thioesterase" evidence="3">
    <location>
        <begin position="187"/>
        <end position="243"/>
    </location>
</feature>
<dbReference type="EMBL" id="SAEB01000009">
    <property type="protein sequence ID" value="RVD82470.1"/>
    <property type="molecule type" value="Genomic_DNA"/>
</dbReference>
<accession>A0A436ZU82</accession>
<dbReference type="Pfam" id="PF02230">
    <property type="entry name" value="Abhydrolase_2"/>
    <property type="match status" value="2"/>
</dbReference>
<feature type="compositionally biased region" description="Basic and acidic residues" evidence="2">
    <location>
        <begin position="1"/>
        <end position="10"/>
    </location>
</feature>
<dbReference type="RefSeq" id="XP_067488014.1">
    <property type="nucleotide sequence ID" value="XM_067636391.1"/>
</dbReference>
<reference evidence="4 5" key="1">
    <citation type="submission" date="2019-01" db="EMBL/GenBank/DDBJ databases">
        <title>Intercellular communication is required for trap formation in the nematode-trapping fungus Duddingtonia flagrans.</title>
        <authorList>
            <person name="Youssar L."/>
            <person name="Wernet V."/>
            <person name="Hensel N."/>
            <person name="Hildebrandt H.-G."/>
            <person name="Fischer R."/>
        </authorList>
    </citation>
    <scope>NUCLEOTIDE SEQUENCE [LARGE SCALE GENOMIC DNA]</scope>
    <source>
        <strain evidence="4 5">CBS H-5679</strain>
    </source>
</reference>
<dbReference type="SUPFAM" id="SSF53474">
    <property type="entry name" value="alpha/beta-Hydrolases"/>
    <property type="match status" value="1"/>
</dbReference>
<feature type="domain" description="Phospholipase/carboxylesterase/thioesterase" evidence="3">
    <location>
        <begin position="21"/>
        <end position="174"/>
    </location>
</feature>
<dbReference type="AlphaFoldDB" id="A0A436ZU82"/>
<evidence type="ECO:0000256" key="2">
    <source>
        <dbReference type="SAM" id="MobiDB-lite"/>
    </source>
</evidence>
<dbReference type="InterPro" id="IPR050565">
    <property type="entry name" value="LYPA1-2/EST-like"/>
</dbReference>
<feature type="region of interest" description="Disordered" evidence="2">
    <location>
        <begin position="1"/>
        <end position="20"/>
    </location>
</feature>
<dbReference type="PANTHER" id="PTHR10655">
    <property type="entry name" value="LYSOPHOSPHOLIPASE-RELATED"/>
    <property type="match status" value="1"/>
</dbReference>
<dbReference type="OrthoDB" id="2418081at2759"/>
<dbReference type="GO" id="GO:0052689">
    <property type="term" value="F:carboxylic ester hydrolase activity"/>
    <property type="evidence" value="ECO:0007669"/>
    <property type="project" value="TreeGrafter"/>
</dbReference>
<dbReference type="GO" id="GO:0008474">
    <property type="term" value="F:palmitoyl-(protein) hydrolase activity"/>
    <property type="evidence" value="ECO:0007669"/>
    <property type="project" value="TreeGrafter"/>
</dbReference>
<comment type="caution">
    <text evidence="4">The sequence shown here is derived from an EMBL/GenBank/DDBJ whole genome shotgun (WGS) entry which is preliminary data.</text>
</comment>